<dbReference type="GO" id="GO:0005886">
    <property type="term" value="C:plasma membrane"/>
    <property type="evidence" value="ECO:0007669"/>
    <property type="project" value="UniProtKB-SubCell"/>
</dbReference>
<keyword evidence="6 11" id="KW-0067">ATP-binding</keyword>
<gene>
    <name evidence="11" type="primary">kdpC</name>
    <name evidence="12" type="ORF">ABB27_15385</name>
</gene>
<dbReference type="GO" id="GO:0008556">
    <property type="term" value="F:P-type potassium transmembrane transporter activity"/>
    <property type="evidence" value="ECO:0007669"/>
    <property type="project" value="InterPro"/>
</dbReference>
<dbReference type="PIRSF" id="PIRSF001296">
    <property type="entry name" value="K_ATPase_KdpC"/>
    <property type="match status" value="1"/>
</dbReference>
<dbReference type="PANTHER" id="PTHR30042:SF2">
    <property type="entry name" value="POTASSIUM-TRANSPORTING ATPASE KDPC SUBUNIT"/>
    <property type="match status" value="1"/>
</dbReference>
<evidence type="ECO:0000256" key="8">
    <source>
        <dbReference type="ARBA" id="ARBA00022989"/>
    </source>
</evidence>
<keyword evidence="1 11" id="KW-0813">Transport</keyword>
<evidence type="ECO:0000256" key="4">
    <source>
        <dbReference type="ARBA" id="ARBA00022692"/>
    </source>
</evidence>
<keyword evidence="5 11" id="KW-0547">Nucleotide-binding</keyword>
<dbReference type="Proteomes" id="UP000051863">
    <property type="component" value="Unassembled WGS sequence"/>
</dbReference>
<evidence type="ECO:0000256" key="9">
    <source>
        <dbReference type="ARBA" id="ARBA00023065"/>
    </source>
</evidence>
<keyword evidence="13" id="KW-1185">Reference proteome</keyword>
<protein>
    <recommendedName>
        <fullName evidence="11">Potassium-transporting ATPase KdpC subunit</fullName>
    </recommendedName>
    <alternativeName>
        <fullName evidence="11">ATP phosphohydrolase [potassium-transporting] C chain</fullName>
    </alternativeName>
    <alternativeName>
        <fullName evidence="11">Potassium-binding and translocating subunit C</fullName>
    </alternativeName>
    <alternativeName>
        <fullName evidence="11">Potassium-translocating ATPase C chain</fullName>
    </alternativeName>
</protein>
<evidence type="ECO:0000256" key="3">
    <source>
        <dbReference type="ARBA" id="ARBA00022538"/>
    </source>
</evidence>
<keyword evidence="3 11" id="KW-0633">Potassium transport</keyword>
<dbReference type="RefSeq" id="WP_057629660.1">
    <property type="nucleotide sequence ID" value="NZ_LDJJ01000054.1"/>
</dbReference>
<sequence>MNTSNTSSRRTGNPLWRPAIGLSLFGLFGSGLVYAVLATGISGSLFPAQADGSLIRDANGQVRGSLYLAQPFTGDAYFQTRPSAANYDPMAAAGSNMARSNPDLVKRVDAATAAVAAREKIDPAKVPGDLVTQSASGLDPELSPAAAQVQVARVASARGWPEARVQALVDAQLQDRQWGVFGQPRINVIALNRALDQATHAR</sequence>
<proteinExistence type="inferred from homology"/>
<accession>A0A0R0CIK9</accession>
<evidence type="ECO:0000256" key="10">
    <source>
        <dbReference type="ARBA" id="ARBA00023136"/>
    </source>
</evidence>
<keyword evidence="7 11" id="KW-0630">Potassium</keyword>
<comment type="similarity">
    <text evidence="11">Belongs to the KdpC family.</text>
</comment>
<dbReference type="GO" id="GO:0016787">
    <property type="term" value="F:hydrolase activity"/>
    <property type="evidence" value="ECO:0007669"/>
    <property type="project" value="UniProtKB-KW"/>
</dbReference>
<comment type="subunit">
    <text evidence="11">The system is composed of three essential subunits: KdpA, KdpB and KdpC.</text>
</comment>
<keyword evidence="2 11" id="KW-1003">Cell membrane</keyword>
<comment type="caution">
    <text evidence="12">The sequence shown here is derived from an EMBL/GenBank/DDBJ whole genome shotgun (WGS) entry which is preliminary data.</text>
</comment>
<dbReference type="NCBIfam" id="NF001454">
    <property type="entry name" value="PRK00315.1"/>
    <property type="match status" value="1"/>
</dbReference>
<evidence type="ECO:0000256" key="2">
    <source>
        <dbReference type="ARBA" id="ARBA00022475"/>
    </source>
</evidence>
<evidence type="ECO:0000313" key="12">
    <source>
        <dbReference type="EMBL" id="KRG65476.1"/>
    </source>
</evidence>
<organism evidence="12 13">
    <name type="scientific">Stenotrophomonas terrae</name>
    <dbReference type="NCBI Taxonomy" id="405446"/>
    <lineage>
        <taxon>Bacteria</taxon>
        <taxon>Pseudomonadati</taxon>
        <taxon>Pseudomonadota</taxon>
        <taxon>Gammaproteobacteria</taxon>
        <taxon>Lysobacterales</taxon>
        <taxon>Lysobacteraceae</taxon>
        <taxon>Stenotrophomonas</taxon>
    </lineage>
</organism>
<comment type="subcellular location">
    <subcellularLocation>
        <location evidence="11">Cell membrane</location>
        <topology evidence="11">Single-pass membrane protein</topology>
    </subcellularLocation>
</comment>
<evidence type="ECO:0000256" key="1">
    <source>
        <dbReference type="ARBA" id="ARBA00022448"/>
    </source>
</evidence>
<dbReference type="EMBL" id="LDJJ01000054">
    <property type="protein sequence ID" value="KRG65476.1"/>
    <property type="molecule type" value="Genomic_DNA"/>
</dbReference>
<dbReference type="Pfam" id="PF02669">
    <property type="entry name" value="KdpC"/>
    <property type="match status" value="1"/>
</dbReference>
<keyword evidence="9 11" id="KW-0406">Ion transport</keyword>
<keyword evidence="8 11" id="KW-1133">Transmembrane helix</keyword>
<keyword evidence="4 11" id="KW-0812">Transmembrane</keyword>
<dbReference type="GO" id="GO:0005524">
    <property type="term" value="F:ATP binding"/>
    <property type="evidence" value="ECO:0007669"/>
    <property type="project" value="UniProtKB-UniRule"/>
</dbReference>
<comment type="function">
    <text evidence="11">Part of the high-affinity ATP-driven potassium transport (or Kdp) system, which catalyzes the hydrolysis of ATP coupled with the electrogenic transport of potassium into the cytoplasm. This subunit acts as a catalytic chaperone that increases the ATP-binding affinity of the ATP-hydrolyzing subunit KdpB by the formation of a transient KdpB/KdpC/ATP ternary complex.</text>
</comment>
<name>A0A0R0CIK9_9GAMM</name>
<dbReference type="NCBIfam" id="TIGR00681">
    <property type="entry name" value="kdpC"/>
    <property type="match status" value="1"/>
</dbReference>
<evidence type="ECO:0000256" key="7">
    <source>
        <dbReference type="ARBA" id="ARBA00022958"/>
    </source>
</evidence>
<keyword evidence="12" id="KW-0378">Hydrolase</keyword>
<evidence type="ECO:0000313" key="13">
    <source>
        <dbReference type="Proteomes" id="UP000051863"/>
    </source>
</evidence>
<dbReference type="OrthoDB" id="9788285at2"/>
<dbReference type="PATRIC" id="fig|405446.3.peg.2830"/>
<evidence type="ECO:0000256" key="11">
    <source>
        <dbReference type="HAMAP-Rule" id="MF_00276"/>
    </source>
</evidence>
<dbReference type="InterPro" id="IPR003820">
    <property type="entry name" value="KdpC"/>
</dbReference>
<dbReference type="AlphaFoldDB" id="A0A0R0CIK9"/>
<evidence type="ECO:0000256" key="6">
    <source>
        <dbReference type="ARBA" id="ARBA00022840"/>
    </source>
</evidence>
<keyword evidence="10 11" id="KW-0472">Membrane</keyword>
<dbReference type="HAMAP" id="MF_00276">
    <property type="entry name" value="KdpC"/>
    <property type="match status" value="1"/>
</dbReference>
<dbReference type="PANTHER" id="PTHR30042">
    <property type="entry name" value="POTASSIUM-TRANSPORTING ATPASE C CHAIN"/>
    <property type="match status" value="1"/>
</dbReference>
<feature type="transmembrane region" description="Helical" evidence="11">
    <location>
        <begin position="20"/>
        <end position="46"/>
    </location>
</feature>
<reference evidence="12 13" key="1">
    <citation type="submission" date="2015-05" db="EMBL/GenBank/DDBJ databases">
        <title>Genome sequencing and analysis of members of genus Stenotrophomonas.</title>
        <authorList>
            <person name="Patil P.P."/>
            <person name="Midha S."/>
            <person name="Patil P.B."/>
        </authorList>
    </citation>
    <scope>NUCLEOTIDE SEQUENCE [LARGE SCALE GENOMIC DNA]</scope>
    <source>
        <strain evidence="12 13">DSM 18941</strain>
    </source>
</reference>
<evidence type="ECO:0000256" key="5">
    <source>
        <dbReference type="ARBA" id="ARBA00022741"/>
    </source>
</evidence>